<keyword evidence="2" id="KW-0808">Transferase</keyword>
<dbReference type="Pfam" id="PF08242">
    <property type="entry name" value="Methyltransf_12"/>
    <property type="match status" value="1"/>
</dbReference>
<dbReference type="Proteomes" id="UP000183376">
    <property type="component" value="Chromosome I"/>
</dbReference>
<proteinExistence type="predicted"/>
<protein>
    <submittedName>
        <fullName evidence="5">Ubiquinone/menaquinone biosynthesis C-methylase UbiE</fullName>
    </submittedName>
</protein>
<dbReference type="STRING" id="211114.SAMN04489726_3066"/>
<evidence type="ECO:0000259" key="4">
    <source>
        <dbReference type="Pfam" id="PF08242"/>
    </source>
</evidence>
<dbReference type="AlphaFoldDB" id="A0A1G9VIV0"/>
<dbReference type="InterPro" id="IPR013217">
    <property type="entry name" value="Methyltransf_12"/>
</dbReference>
<accession>A0A1G9VIV0</accession>
<keyword evidence="6" id="KW-1185">Reference proteome</keyword>
<feature type="domain" description="Methyltransferase type 12" evidence="4">
    <location>
        <begin position="48"/>
        <end position="143"/>
    </location>
</feature>
<dbReference type="EMBL" id="LT629701">
    <property type="protein sequence ID" value="SDM72142.1"/>
    <property type="molecule type" value="Genomic_DNA"/>
</dbReference>
<dbReference type="PANTHER" id="PTHR43464">
    <property type="entry name" value="METHYLTRANSFERASE"/>
    <property type="match status" value="1"/>
</dbReference>
<keyword evidence="5" id="KW-0830">Ubiquinone</keyword>
<dbReference type="GO" id="GO:0032259">
    <property type="term" value="P:methylation"/>
    <property type="evidence" value="ECO:0007669"/>
    <property type="project" value="UniProtKB-KW"/>
</dbReference>
<dbReference type="eggNOG" id="COG4106">
    <property type="taxonomic scope" value="Bacteria"/>
</dbReference>
<reference evidence="5 6" key="1">
    <citation type="submission" date="2016-10" db="EMBL/GenBank/DDBJ databases">
        <authorList>
            <person name="de Groot N.N."/>
        </authorList>
    </citation>
    <scope>NUCLEOTIDE SEQUENCE [LARGE SCALE GENOMIC DNA]</scope>
    <source>
        <strain evidence="5 6">DSM 44149</strain>
    </source>
</reference>
<gene>
    <name evidence="5" type="ORF">SAMN04489726_3066</name>
</gene>
<dbReference type="GO" id="GO:0008168">
    <property type="term" value="F:methyltransferase activity"/>
    <property type="evidence" value="ECO:0007669"/>
    <property type="project" value="UniProtKB-KW"/>
</dbReference>
<evidence type="ECO:0000256" key="1">
    <source>
        <dbReference type="ARBA" id="ARBA00022603"/>
    </source>
</evidence>
<dbReference type="RefSeq" id="WP_030429457.1">
    <property type="nucleotide sequence ID" value="NZ_JOEF01000007.1"/>
</dbReference>
<keyword evidence="1 5" id="KW-0489">Methyltransferase</keyword>
<evidence type="ECO:0000313" key="5">
    <source>
        <dbReference type="EMBL" id="SDM72142.1"/>
    </source>
</evidence>
<dbReference type="PANTHER" id="PTHR43464:SF19">
    <property type="entry name" value="UBIQUINONE BIOSYNTHESIS O-METHYLTRANSFERASE, MITOCHONDRIAL"/>
    <property type="match status" value="1"/>
</dbReference>
<organism evidence="5 6">
    <name type="scientific">Allokutzneria albata</name>
    <name type="common">Kibdelosporangium albatum</name>
    <dbReference type="NCBI Taxonomy" id="211114"/>
    <lineage>
        <taxon>Bacteria</taxon>
        <taxon>Bacillati</taxon>
        <taxon>Actinomycetota</taxon>
        <taxon>Actinomycetes</taxon>
        <taxon>Pseudonocardiales</taxon>
        <taxon>Pseudonocardiaceae</taxon>
        <taxon>Allokutzneria</taxon>
    </lineage>
</organism>
<dbReference type="Gene3D" id="3.40.50.150">
    <property type="entry name" value="Vaccinia Virus protein VP39"/>
    <property type="match status" value="1"/>
</dbReference>
<dbReference type="CDD" id="cd02440">
    <property type="entry name" value="AdoMet_MTases"/>
    <property type="match status" value="1"/>
</dbReference>
<keyword evidence="3" id="KW-0949">S-adenosyl-L-methionine</keyword>
<dbReference type="SUPFAM" id="SSF53335">
    <property type="entry name" value="S-adenosyl-L-methionine-dependent methyltransferases"/>
    <property type="match status" value="1"/>
</dbReference>
<name>A0A1G9VIV0_ALLAB</name>
<sequence length="283" mass="30885">MSGHKHHDHLDWNQRGEVMEREAEVIFPVVEQAFQWLRGTRPEAGRVLDIGSGPGVAACELARIHPHAEVVAVDGAPALLERARARADRLGVRLNTRLAQLPEDFGELGTADVIWIGQVLHHLGDQEAALAELAGLLRPGGVLALMEGGLPFRFLPRDIGFGRVGFQSRLDVAVSAGFAEMRAELPDKVDVVEDWAAMITRAGMRHAGTRSFLVDHPSPIDERTRGYVHSVLTGWGDFGADRLSEEDAATLARLLDPEDEAGVLRRPDVFVLGARTIYLAAKP</sequence>
<evidence type="ECO:0000313" key="6">
    <source>
        <dbReference type="Proteomes" id="UP000183376"/>
    </source>
</evidence>
<dbReference type="InterPro" id="IPR029063">
    <property type="entry name" value="SAM-dependent_MTases_sf"/>
</dbReference>
<evidence type="ECO:0000256" key="2">
    <source>
        <dbReference type="ARBA" id="ARBA00022679"/>
    </source>
</evidence>
<evidence type="ECO:0000256" key="3">
    <source>
        <dbReference type="ARBA" id="ARBA00022691"/>
    </source>
</evidence>